<gene>
    <name evidence="2" type="ORF">EHE22_23815</name>
</gene>
<dbReference type="SUPFAM" id="SSF55073">
    <property type="entry name" value="Nucleotide cyclase"/>
    <property type="match status" value="1"/>
</dbReference>
<name>A0A7Y3T9P1_9HYPH</name>
<dbReference type="InterPro" id="IPR052155">
    <property type="entry name" value="Biofilm_reg_signaling"/>
</dbReference>
<protein>
    <submittedName>
        <fullName evidence="2">GGDEF domain-containing protein</fullName>
    </submittedName>
</protein>
<reference evidence="2 3" key="1">
    <citation type="submission" date="2018-11" db="EMBL/GenBank/DDBJ databases">
        <title>Genome sequencing and analysis.</title>
        <authorList>
            <person name="Huang Y.-T."/>
        </authorList>
    </citation>
    <scope>NUCLEOTIDE SEQUENCE [LARGE SCALE GENOMIC DNA]</scope>
    <source>
        <strain evidence="2 3">SHIN</strain>
    </source>
</reference>
<dbReference type="AlphaFoldDB" id="A0A7Y3T9P1"/>
<dbReference type="SMART" id="SM00267">
    <property type="entry name" value="GGDEF"/>
    <property type="match status" value="1"/>
</dbReference>
<dbReference type="InterPro" id="IPR000160">
    <property type="entry name" value="GGDEF_dom"/>
</dbReference>
<evidence type="ECO:0000313" key="3">
    <source>
        <dbReference type="Proteomes" id="UP000526233"/>
    </source>
</evidence>
<evidence type="ECO:0000259" key="1">
    <source>
        <dbReference type="PROSITE" id="PS50887"/>
    </source>
</evidence>
<proteinExistence type="predicted"/>
<dbReference type="InterPro" id="IPR043128">
    <property type="entry name" value="Rev_trsase/Diguanyl_cyclase"/>
</dbReference>
<dbReference type="PANTHER" id="PTHR44757">
    <property type="entry name" value="DIGUANYLATE CYCLASE DGCP"/>
    <property type="match status" value="1"/>
</dbReference>
<comment type="caution">
    <text evidence="2">The sequence shown here is derived from an EMBL/GenBank/DDBJ whole genome shotgun (WGS) entry which is preliminary data.</text>
</comment>
<dbReference type="InterPro" id="IPR029787">
    <property type="entry name" value="Nucleotide_cyclase"/>
</dbReference>
<evidence type="ECO:0000313" key="2">
    <source>
        <dbReference type="EMBL" id="NNV23416.1"/>
    </source>
</evidence>
<dbReference type="CDD" id="cd01949">
    <property type="entry name" value="GGDEF"/>
    <property type="match status" value="1"/>
</dbReference>
<dbReference type="Gene3D" id="3.30.70.270">
    <property type="match status" value="1"/>
</dbReference>
<dbReference type="PANTHER" id="PTHR44757:SF2">
    <property type="entry name" value="BIOFILM ARCHITECTURE MAINTENANCE PROTEIN MBAA"/>
    <property type="match status" value="1"/>
</dbReference>
<accession>A0A7Y3T9P1</accession>
<dbReference type="EMBL" id="PKQI01000004">
    <property type="protein sequence ID" value="NNV23416.1"/>
    <property type="molecule type" value="Genomic_DNA"/>
</dbReference>
<organism evidence="2 3">
    <name type="scientific">Brucella pseudogrignonensis</name>
    <dbReference type="NCBI Taxonomy" id="419475"/>
    <lineage>
        <taxon>Bacteria</taxon>
        <taxon>Pseudomonadati</taxon>
        <taxon>Pseudomonadota</taxon>
        <taxon>Alphaproteobacteria</taxon>
        <taxon>Hyphomicrobiales</taxon>
        <taxon>Brucellaceae</taxon>
        <taxon>Brucella/Ochrobactrum group</taxon>
        <taxon>Brucella</taxon>
    </lineage>
</organism>
<dbReference type="Pfam" id="PF00990">
    <property type="entry name" value="GGDEF"/>
    <property type="match status" value="1"/>
</dbReference>
<dbReference type="Proteomes" id="UP000526233">
    <property type="component" value="Unassembled WGS sequence"/>
</dbReference>
<dbReference type="PROSITE" id="PS50887">
    <property type="entry name" value="GGDEF"/>
    <property type="match status" value="1"/>
</dbReference>
<sequence length="130" mass="13571">MLAIDRDGIKTVNARYGHAMGDAILEATARRLTAITGDGDLVARMGGDEFLIAHCGDQQSGIRLAGAIVAAMRQPILAGGIASDVGVSIGGIWSQQKSALEELLADADALLYQVKGEGKDGLRFSAYGKR</sequence>
<dbReference type="RefSeq" id="WP_083898697.1">
    <property type="nucleotide sequence ID" value="NZ_CAXURC020000003.1"/>
</dbReference>
<dbReference type="NCBIfam" id="TIGR00254">
    <property type="entry name" value="GGDEF"/>
    <property type="match status" value="1"/>
</dbReference>
<feature type="domain" description="GGDEF" evidence="1">
    <location>
        <begin position="1"/>
        <end position="127"/>
    </location>
</feature>